<evidence type="ECO:0000259" key="1">
    <source>
        <dbReference type="PROSITE" id="PS51186"/>
    </source>
</evidence>
<keyword evidence="3" id="KW-1185">Reference proteome</keyword>
<evidence type="ECO:0000313" key="2">
    <source>
        <dbReference type="EMBL" id="MFC7321273.1"/>
    </source>
</evidence>
<name>A0ABW2K5B4_9BACI</name>
<dbReference type="EMBL" id="JBHTBY010000008">
    <property type="protein sequence ID" value="MFC7321273.1"/>
    <property type="molecule type" value="Genomic_DNA"/>
</dbReference>
<feature type="domain" description="N-acetyltransferase" evidence="1">
    <location>
        <begin position="2"/>
        <end position="168"/>
    </location>
</feature>
<dbReference type="PROSITE" id="PS51186">
    <property type="entry name" value="GNAT"/>
    <property type="match status" value="1"/>
</dbReference>
<dbReference type="InterPro" id="IPR016181">
    <property type="entry name" value="Acyl_CoA_acyltransferase"/>
</dbReference>
<accession>A0ABW2K5B4</accession>
<dbReference type="CDD" id="cd04301">
    <property type="entry name" value="NAT_SF"/>
    <property type="match status" value="1"/>
</dbReference>
<dbReference type="GO" id="GO:0016746">
    <property type="term" value="F:acyltransferase activity"/>
    <property type="evidence" value="ECO:0007669"/>
    <property type="project" value="UniProtKB-KW"/>
</dbReference>
<dbReference type="InterPro" id="IPR000182">
    <property type="entry name" value="GNAT_dom"/>
</dbReference>
<keyword evidence="2" id="KW-0012">Acyltransferase</keyword>
<gene>
    <name evidence="2" type="ORF">ACFQMN_10305</name>
</gene>
<dbReference type="Gene3D" id="3.40.630.30">
    <property type="match status" value="1"/>
</dbReference>
<comment type="caution">
    <text evidence="2">The sequence shown here is derived from an EMBL/GenBank/DDBJ whole genome shotgun (WGS) entry which is preliminary data.</text>
</comment>
<keyword evidence="2" id="KW-0808">Transferase</keyword>
<evidence type="ECO:0000313" key="3">
    <source>
        <dbReference type="Proteomes" id="UP001596494"/>
    </source>
</evidence>
<reference evidence="3" key="1">
    <citation type="journal article" date="2019" name="Int. J. Syst. Evol. Microbiol.">
        <title>The Global Catalogue of Microorganisms (GCM) 10K type strain sequencing project: providing services to taxonomists for standard genome sequencing and annotation.</title>
        <authorList>
            <consortium name="The Broad Institute Genomics Platform"/>
            <consortium name="The Broad Institute Genome Sequencing Center for Infectious Disease"/>
            <person name="Wu L."/>
            <person name="Ma J."/>
        </authorList>
    </citation>
    <scope>NUCLEOTIDE SEQUENCE [LARGE SCALE GENOMIC DNA]</scope>
    <source>
        <strain evidence="3">CCUG 73951</strain>
    </source>
</reference>
<proteinExistence type="predicted"/>
<dbReference type="Proteomes" id="UP001596494">
    <property type="component" value="Unassembled WGS sequence"/>
</dbReference>
<protein>
    <submittedName>
        <fullName evidence="2">GNAT family N-acetyltransferase</fullName>
        <ecNumber evidence="2">2.3.-.-</ecNumber>
    </submittedName>
</protein>
<organism evidence="2 3">
    <name type="scientific">Halobacillus campisalis</name>
    <dbReference type="NCBI Taxonomy" id="435909"/>
    <lineage>
        <taxon>Bacteria</taxon>
        <taxon>Bacillati</taxon>
        <taxon>Bacillota</taxon>
        <taxon>Bacilli</taxon>
        <taxon>Bacillales</taxon>
        <taxon>Bacillaceae</taxon>
        <taxon>Halobacillus</taxon>
    </lineage>
</organism>
<dbReference type="RefSeq" id="WP_289216385.1">
    <property type="nucleotide sequence ID" value="NZ_JAPVRC010000006.1"/>
</dbReference>
<dbReference type="SUPFAM" id="SSF55729">
    <property type="entry name" value="Acyl-CoA N-acyltransferases (Nat)"/>
    <property type="match status" value="1"/>
</dbReference>
<dbReference type="EC" id="2.3.-.-" evidence="2"/>
<dbReference type="Pfam" id="PF00583">
    <property type="entry name" value="Acetyltransf_1"/>
    <property type="match status" value="1"/>
</dbReference>
<sequence>MVKIQKASIQHIEGIAKVCSEGNWATYRNLCSDEYIARVIKEFYNYDRIYQEVTTSNKGWGGYYVALEGNNVLGACGGGMKNEKEAEVYVLYLDPDKKNQGIGSLLLEAVTKQQTEFGAEEQWVSVQKGNDMGTPFYEARGFTFMFEDRSYANQEEEQYISCRYHRYI</sequence>